<dbReference type="InterPro" id="IPR053203">
    <property type="entry name" value="Cisplatin_resist-associated"/>
</dbReference>
<evidence type="ECO:0000313" key="3">
    <source>
        <dbReference type="Proteomes" id="UP000256645"/>
    </source>
</evidence>
<dbReference type="Pfam" id="PF12223">
    <property type="entry name" value="DUF3602"/>
    <property type="match status" value="1"/>
</dbReference>
<name>A0A3D8RB10_9HELO</name>
<dbReference type="AlphaFoldDB" id="A0A3D8RB10"/>
<feature type="compositionally biased region" description="Basic and acidic residues" evidence="1">
    <location>
        <begin position="159"/>
        <end position="171"/>
    </location>
</feature>
<feature type="compositionally biased region" description="Polar residues" evidence="1">
    <location>
        <begin position="74"/>
        <end position="85"/>
    </location>
</feature>
<dbReference type="PANTHER" id="PTHR34693:SF5">
    <property type="match status" value="1"/>
</dbReference>
<dbReference type="Proteomes" id="UP000256645">
    <property type="component" value="Unassembled WGS sequence"/>
</dbReference>
<dbReference type="PANTHER" id="PTHR34693">
    <property type="entry name" value="PROTEIN PAR32"/>
    <property type="match status" value="1"/>
</dbReference>
<organism evidence="2 3">
    <name type="scientific">Coleophoma cylindrospora</name>
    <dbReference type="NCBI Taxonomy" id="1849047"/>
    <lineage>
        <taxon>Eukaryota</taxon>
        <taxon>Fungi</taxon>
        <taxon>Dikarya</taxon>
        <taxon>Ascomycota</taxon>
        <taxon>Pezizomycotina</taxon>
        <taxon>Leotiomycetes</taxon>
        <taxon>Helotiales</taxon>
        <taxon>Dermateaceae</taxon>
        <taxon>Coleophoma</taxon>
    </lineage>
</organism>
<reference evidence="2 3" key="1">
    <citation type="journal article" date="2018" name="IMA Fungus">
        <title>IMA Genome-F 9: Draft genome sequence of Annulohypoxylon stygium, Aspergillus mulundensis, Berkeleyomyces basicola (syn. Thielaviopsis basicola), Ceratocystis smalleyi, two Cercospora beticola strains, Coleophoma cylindrospora, Fusarium fracticaudum, Phialophora cf. hyalina, and Morchella septimelata.</title>
        <authorList>
            <person name="Wingfield B.D."/>
            <person name="Bills G.F."/>
            <person name="Dong Y."/>
            <person name="Huang W."/>
            <person name="Nel W.J."/>
            <person name="Swalarsk-Parry B.S."/>
            <person name="Vaghefi N."/>
            <person name="Wilken P.M."/>
            <person name="An Z."/>
            <person name="de Beer Z.W."/>
            <person name="De Vos L."/>
            <person name="Chen L."/>
            <person name="Duong T.A."/>
            <person name="Gao Y."/>
            <person name="Hammerbacher A."/>
            <person name="Kikkert J.R."/>
            <person name="Li Y."/>
            <person name="Li H."/>
            <person name="Li K."/>
            <person name="Li Q."/>
            <person name="Liu X."/>
            <person name="Ma X."/>
            <person name="Naidoo K."/>
            <person name="Pethybridge S.J."/>
            <person name="Sun J."/>
            <person name="Steenkamp E.T."/>
            <person name="van der Nest M.A."/>
            <person name="van Wyk S."/>
            <person name="Wingfield M.J."/>
            <person name="Xiong C."/>
            <person name="Yue Q."/>
            <person name="Zhang X."/>
        </authorList>
    </citation>
    <scope>NUCLEOTIDE SEQUENCE [LARGE SCALE GENOMIC DNA]</scope>
    <source>
        <strain evidence="2 3">BP6252</strain>
    </source>
</reference>
<sequence length="219" mass="23026">MASAFMDVYKKVGRGGAGNFYSKKDIEDVKGKGKADDVEAQSPTSTRALAAAIAASQPPPEYQHTGRGGAGNWIQPTELVTQGLSQAAAREENPTAESINSSLPTPHSPSATPKSPTARAQRPRLPPSSSSSSSTTTARYRGGRGGAGNYSVPDTAAMKAEREKKEKEEEEKAIKLVEERIRQDVEAGLAKPAKAYGGIGGAWELRDMPRVGEAGSSRG</sequence>
<feature type="compositionally biased region" description="Basic and acidic residues" evidence="1">
    <location>
        <begin position="22"/>
        <end position="37"/>
    </location>
</feature>
<dbReference type="OrthoDB" id="4159136at2759"/>
<gene>
    <name evidence="2" type="ORF">BP6252_07671</name>
</gene>
<comment type="caution">
    <text evidence="2">The sequence shown here is derived from an EMBL/GenBank/DDBJ whole genome shotgun (WGS) entry which is preliminary data.</text>
</comment>
<keyword evidence="3" id="KW-1185">Reference proteome</keyword>
<dbReference type="EMBL" id="PDLM01000008">
    <property type="protein sequence ID" value="RDW71108.1"/>
    <property type="molecule type" value="Genomic_DNA"/>
</dbReference>
<accession>A0A3D8RB10</accession>
<proteinExistence type="predicted"/>
<evidence type="ECO:0000313" key="2">
    <source>
        <dbReference type="EMBL" id="RDW71108.1"/>
    </source>
</evidence>
<feature type="compositionally biased region" description="Low complexity" evidence="1">
    <location>
        <begin position="127"/>
        <end position="140"/>
    </location>
</feature>
<feature type="compositionally biased region" description="Polar residues" evidence="1">
    <location>
        <begin position="95"/>
        <end position="115"/>
    </location>
</feature>
<protein>
    <submittedName>
        <fullName evidence="2">Uncharacterized protein</fullName>
    </submittedName>
</protein>
<dbReference type="InterPro" id="IPR022024">
    <property type="entry name" value="DUF3602"/>
</dbReference>
<evidence type="ECO:0000256" key="1">
    <source>
        <dbReference type="SAM" id="MobiDB-lite"/>
    </source>
</evidence>
<feature type="region of interest" description="Disordered" evidence="1">
    <location>
        <begin position="15"/>
        <end position="171"/>
    </location>
</feature>